<reference evidence="1 2" key="1">
    <citation type="journal article" date="2014" name="Curr. Biol.">
        <title>The genome of the clonal raider ant Cerapachys biroi.</title>
        <authorList>
            <person name="Oxley P.R."/>
            <person name="Ji L."/>
            <person name="Fetter-Pruneda I."/>
            <person name="McKenzie S.K."/>
            <person name="Li C."/>
            <person name="Hu H."/>
            <person name="Zhang G."/>
            <person name="Kronauer D.J."/>
        </authorList>
    </citation>
    <scope>NUCLEOTIDE SEQUENCE [LARGE SCALE GENOMIC DNA]</scope>
</reference>
<evidence type="ECO:0000313" key="1">
    <source>
        <dbReference type="EMBL" id="EZA46783.1"/>
    </source>
</evidence>
<dbReference type="EMBL" id="KK108280">
    <property type="protein sequence ID" value="EZA46783.1"/>
    <property type="molecule type" value="Genomic_DNA"/>
</dbReference>
<protein>
    <submittedName>
        <fullName evidence="1">Uncharacterized protein</fullName>
    </submittedName>
</protein>
<dbReference type="Proteomes" id="UP000053097">
    <property type="component" value="Unassembled WGS sequence"/>
</dbReference>
<evidence type="ECO:0000313" key="2">
    <source>
        <dbReference type="Proteomes" id="UP000053097"/>
    </source>
</evidence>
<sequence length="64" mass="7627">MEKEFILFHGTFDLSKETGIFRKVTKLVKEKINGKFNVPEDVILCLVRTRTYIRLRKINEKNDL</sequence>
<accession>A0A026VSN2</accession>
<dbReference type="AlphaFoldDB" id="A0A026VSN2"/>
<keyword evidence="2" id="KW-1185">Reference proteome</keyword>
<name>A0A026VSN2_OOCBI</name>
<gene>
    <name evidence="1" type="ORF">X777_01910</name>
</gene>
<proteinExistence type="predicted"/>
<organism evidence="1 2">
    <name type="scientific">Ooceraea biroi</name>
    <name type="common">Clonal raider ant</name>
    <name type="synonym">Cerapachys biroi</name>
    <dbReference type="NCBI Taxonomy" id="2015173"/>
    <lineage>
        <taxon>Eukaryota</taxon>
        <taxon>Metazoa</taxon>
        <taxon>Ecdysozoa</taxon>
        <taxon>Arthropoda</taxon>
        <taxon>Hexapoda</taxon>
        <taxon>Insecta</taxon>
        <taxon>Pterygota</taxon>
        <taxon>Neoptera</taxon>
        <taxon>Endopterygota</taxon>
        <taxon>Hymenoptera</taxon>
        <taxon>Apocrita</taxon>
        <taxon>Aculeata</taxon>
        <taxon>Formicoidea</taxon>
        <taxon>Formicidae</taxon>
        <taxon>Dorylinae</taxon>
        <taxon>Ooceraea</taxon>
    </lineage>
</organism>